<feature type="compositionally biased region" description="Basic and acidic residues" evidence="3">
    <location>
        <begin position="26"/>
        <end position="36"/>
    </location>
</feature>
<dbReference type="Pfam" id="PF13833">
    <property type="entry name" value="EF-hand_8"/>
    <property type="match status" value="1"/>
</dbReference>
<dbReference type="PROSITE" id="PS00018">
    <property type="entry name" value="EF_HAND_1"/>
    <property type="match status" value="1"/>
</dbReference>
<accession>A0A9J7JXV0</accession>
<dbReference type="PROSITE" id="PS50222">
    <property type="entry name" value="EF_HAND_2"/>
    <property type="match status" value="1"/>
</dbReference>
<dbReference type="GO" id="GO:0005509">
    <property type="term" value="F:calcium ion binding"/>
    <property type="evidence" value="ECO:0007669"/>
    <property type="project" value="InterPro"/>
</dbReference>
<evidence type="ECO:0000256" key="3">
    <source>
        <dbReference type="SAM" id="MobiDB-lite"/>
    </source>
</evidence>
<dbReference type="InterPro" id="IPR018247">
    <property type="entry name" value="EF_Hand_1_Ca_BS"/>
</dbReference>
<reference evidence="5" key="2">
    <citation type="journal article" date="2020" name="Biotechnol. Bioeng.">
        <title>Chromosome-scale scaffolds for the Chinese hamster reference genome assembly to facilitate the study of the CHO epigenome.</title>
        <authorList>
            <person name="Hilliard W."/>
            <person name="MacDonald M."/>
            <person name="Lee K.H."/>
        </authorList>
    </citation>
    <scope>NUCLEOTIDE SEQUENCE [LARGE SCALE GENOMIC DNA]</scope>
    <source>
        <strain evidence="5">17A/GY</strain>
    </source>
</reference>
<dbReference type="InterPro" id="IPR002048">
    <property type="entry name" value="EF_hand_dom"/>
</dbReference>
<dbReference type="SUPFAM" id="SSF47473">
    <property type="entry name" value="EF-hand"/>
    <property type="match status" value="1"/>
</dbReference>
<evidence type="ECO:0000259" key="4">
    <source>
        <dbReference type="PROSITE" id="PS50222"/>
    </source>
</evidence>
<keyword evidence="1" id="KW-0479">Metal-binding</keyword>
<dbReference type="PANTHER" id="PTHR47500:SF4">
    <property type="entry name" value="EF-HAND CALCIUM BINDING DOMAIN 15"/>
    <property type="match status" value="1"/>
</dbReference>
<feature type="region of interest" description="Disordered" evidence="3">
    <location>
        <begin position="281"/>
        <end position="341"/>
    </location>
</feature>
<evidence type="ECO:0000313" key="5">
    <source>
        <dbReference type="Proteomes" id="UP001108280"/>
    </source>
</evidence>
<evidence type="ECO:0000256" key="2">
    <source>
        <dbReference type="ARBA" id="ARBA00022837"/>
    </source>
</evidence>
<feature type="domain" description="EF-hand" evidence="4">
    <location>
        <begin position="141"/>
        <end position="176"/>
    </location>
</feature>
<sequence>SGSRGQKTKRSPSTLRRPPQKPRSLLTRDIREEQAGRVHKGRLRLQTDQLSQSELEATMATKEQQTIVRAREFKDPKATQPYWSDLDTKSQSILTDDSVAPLTPRQLAAFQDVFKLFSCSPTGTVDMQSMKVALRNVGIQLGPQEMCEALRLADLDGDGIVSFKDFLGVLTDNHLLAQCISQMRSNRVFEPPGLQTLLLEVLFKLLRQGFVPSKSGQEVTSYYSKKQRALRLNTHFKCRVRGQGRPVRAHTGLNYFCQAARLSGLSSTQLARSLHTLYREGGRSPYSQIPNLATRSRPDRRISNRSPGPDVRLPKPHQPGRPKFPPNLGPLSKGPLHPHAGLVSQPLEQMRPAKLAPSPTTLVQKHPSSPSPACFQRCAMKSLYK</sequence>
<feature type="compositionally biased region" description="Polar residues" evidence="3">
    <location>
        <begin position="285"/>
        <end position="294"/>
    </location>
</feature>
<dbReference type="PANTHER" id="PTHR47500">
    <property type="entry name" value="EF-HAND CALCIUM-BINDING DOMAIN-CONTAINING PROTEIN"/>
    <property type="match status" value="1"/>
</dbReference>
<gene>
    <name evidence="6" type="primary">LOC103163525</name>
</gene>
<name>A0A9J7JXV0_CRIGR</name>
<keyword evidence="2" id="KW-0106">Calcium</keyword>
<dbReference type="InterPro" id="IPR011992">
    <property type="entry name" value="EF-hand-dom_pair"/>
</dbReference>
<keyword evidence="5" id="KW-1185">Reference proteome</keyword>
<organism evidence="5 6">
    <name type="scientific">Cricetulus griseus</name>
    <name type="common">Chinese hamster</name>
    <name type="synonym">Cricetulus barabensis griseus</name>
    <dbReference type="NCBI Taxonomy" id="10029"/>
    <lineage>
        <taxon>Eukaryota</taxon>
        <taxon>Metazoa</taxon>
        <taxon>Chordata</taxon>
        <taxon>Craniata</taxon>
        <taxon>Vertebrata</taxon>
        <taxon>Euteleostomi</taxon>
        <taxon>Mammalia</taxon>
        <taxon>Eutheria</taxon>
        <taxon>Euarchontoglires</taxon>
        <taxon>Glires</taxon>
        <taxon>Rodentia</taxon>
        <taxon>Myomorpha</taxon>
        <taxon>Muroidea</taxon>
        <taxon>Cricetidae</taxon>
        <taxon>Cricetinae</taxon>
        <taxon>Cricetulus</taxon>
    </lineage>
</organism>
<dbReference type="RefSeq" id="XP_027283555.1">
    <property type="nucleotide sequence ID" value="XM_027427754.2"/>
</dbReference>
<reference evidence="5" key="1">
    <citation type="journal article" date="2018" name="Biotechnol. Bioeng.">
        <title>A reference genome of the Chinese hamster based on a hybrid assembly strategy.</title>
        <authorList>
            <person name="Rupp O."/>
            <person name="MacDonald M.L."/>
            <person name="Li S."/>
            <person name="Dhiman H."/>
            <person name="Polson S."/>
            <person name="Griep S."/>
            <person name="Heffner K."/>
            <person name="Hernandez I."/>
            <person name="Brinkrolf K."/>
            <person name="Jadhav V."/>
            <person name="Samoudi M."/>
            <person name="Hao H."/>
            <person name="Kingham B."/>
            <person name="Goesmann A."/>
            <person name="Betenbaugh M.J."/>
            <person name="Lewis N.E."/>
            <person name="Borth N."/>
            <person name="Lee K.H."/>
        </authorList>
    </citation>
    <scope>NUCLEOTIDE SEQUENCE [LARGE SCALE GENOMIC DNA]</scope>
    <source>
        <strain evidence="5">17A/GY</strain>
    </source>
</reference>
<dbReference type="Proteomes" id="UP001108280">
    <property type="component" value="Chromosome 7"/>
</dbReference>
<feature type="compositionally biased region" description="Basic residues" evidence="3">
    <location>
        <begin position="1"/>
        <end position="10"/>
    </location>
</feature>
<feature type="region of interest" description="Disordered" evidence="3">
    <location>
        <begin position="1"/>
        <end position="39"/>
    </location>
</feature>
<proteinExistence type="predicted"/>
<dbReference type="GeneID" id="103163525"/>
<evidence type="ECO:0000313" key="6">
    <source>
        <dbReference type="RefSeq" id="XP_027283555.1"/>
    </source>
</evidence>
<dbReference type="AlphaFoldDB" id="A0A9J7JXV0"/>
<dbReference type="KEGG" id="cge:103163525"/>
<feature type="non-terminal residue" evidence="6">
    <location>
        <position position="1"/>
    </location>
</feature>
<dbReference type="Gene3D" id="1.10.238.10">
    <property type="entry name" value="EF-hand"/>
    <property type="match status" value="1"/>
</dbReference>
<dbReference type="CDD" id="cd00051">
    <property type="entry name" value="EFh"/>
    <property type="match status" value="1"/>
</dbReference>
<protein>
    <submittedName>
        <fullName evidence="6">Spermatogenesis-associated protein 21-like</fullName>
    </submittedName>
</protein>
<dbReference type="InterPro" id="IPR043520">
    <property type="entry name" value="SPT21"/>
</dbReference>
<dbReference type="OrthoDB" id="26525at2759"/>
<reference evidence="6" key="3">
    <citation type="submission" date="2025-08" db="UniProtKB">
        <authorList>
            <consortium name="RefSeq"/>
        </authorList>
    </citation>
    <scope>IDENTIFICATION</scope>
    <source>
        <strain evidence="6">17A/GY</strain>
        <tissue evidence="6">Liver</tissue>
    </source>
</reference>
<evidence type="ECO:0000256" key="1">
    <source>
        <dbReference type="ARBA" id="ARBA00022723"/>
    </source>
</evidence>